<feature type="non-terminal residue" evidence="1">
    <location>
        <position position="269"/>
    </location>
</feature>
<gene>
    <name evidence="1" type="ORF">RPERSI_LOCUS30549</name>
</gene>
<evidence type="ECO:0000313" key="2">
    <source>
        <dbReference type="Proteomes" id="UP000789920"/>
    </source>
</evidence>
<name>A0ACA9SGT5_9GLOM</name>
<sequence length="269" mass="29989">RTEEIQLEREKTLEELGIMVEKNAVGVHPPKKVPHLVNLNEDPLMSECLVYQIKNGITRVGRLDSETQPDIRLSGEKILDNHCHFENEKGVVTLHPSSESTTMVNGQRIAKPKKLKSGFRIILGDFHVFRFNNPEEVRRERERHSKPSLQINPNIMPPNGNVDDTKAPDSPTSTASLMSEAVIDWNYARREVALNYLNNTGGPDAPALSSLPDEDLQRLMDDLKKIQSARKIRPDSRSGDFDDAASEKTASIGTLDTLESSYGPGTPTV</sequence>
<accession>A0ACA9SGT5</accession>
<proteinExistence type="predicted"/>
<organism evidence="1 2">
    <name type="scientific">Racocetra persica</name>
    <dbReference type="NCBI Taxonomy" id="160502"/>
    <lineage>
        <taxon>Eukaryota</taxon>
        <taxon>Fungi</taxon>
        <taxon>Fungi incertae sedis</taxon>
        <taxon>Mucoromycota</taxon>
        <taxon>Glomeromycotina</taxon>
        <taxon>Glomeromycetes</taxon>
        <taxon>Diversisporales</taxon>
        <taxon>Gigasporaceae</taxon>
        <taxon>Racocetra</taxon>
    </lineage>
</organism>
<protein>
    <submittedName>
        <fullName evidence="1">12420_t:CDS:1</fullName>
    </submittedName>
</protein>
<dbReference type="EMBL" id="CAJVQC010119546">
    <property type="protein sequence ID" value="CAG8838101.1"/>
    <property type="molecule type" value="Genomic_DNA"/>
</dbReference>
<dbReference type="Proteomes" id="UP000789920">
    <property type="component" value="Unassembled WGS sequence"/>
</dbReference>
<comment type="caution">
    <text evidence="1">The sequence shown here is derived from an EMBL/GenBank/DDBJ whole genome shotgun (WGS) entry which is preliminary data.</text>
</comment>
<keyword evidence="2" id="KW-1185">Reference proteome</keyword>
<reference evidence="1" key="1">
    <citation type="submission" date="2021-06" db="EMBL/GenBank/DDBJ databases">
        <authorList>
            <person name="Kallberg Y."/>
            <person name="Tangrot J."/>
            <person name="Rosling A."/>
        </authorList>
    </citation>
    <scope>NUCLEOTIDE SEQUENCE</scope>
    <source>
        <strain evidence="1">MA461A</strain>
    </source>
</reference>
<feature type="non-terminal residue" evidence="1">
    <location>
        <position position="1"/>
    </location>
</feature>
<evidence type="ECO:0000313" key="1">
    <source>
        <dbReference type="EMBL" id="CAG8838101.1"/>
    </source>
</evidence>